<dbReference type="EnsemblMetazoa" id="CapteT224762">
    <property type="protein sequence ID" value="CapteP224762"/>
    <property type="gene ID" value="CapteG224762"/>
</dbReference>
<gene>
    <name evidence="3" type="ORF">CAPTEDRAFT_224762</name>
</gene>
<evidence type="ECO:0000256" key="2">
    <source>
        <dbReference type="SAM" id="MobiDB-lite"/>
    </source>
</evidence>
<dbReference type="AlphaFoldDB" id="R7UUK2"/>
<reference evidence="4" key="3">
    <citation type="submission" date="2015-06" db="UniProtKB">
        <authorList>
            <consortium name="EnsemblMetazoa"/>
        </authorList>
    </citation>
    <scope>IDENTIFICATION</scope>
</reference>
<reference evidence="5" key="1">
    <citation type="submission" date="2012-12" db="EMBL/GenBank/DDBJ databases">
        <authorList>
            <person name="Hellsten U."/>
            <person name="Grimwood J."/>
            <person name="Chapman J.A."/>
            <person name="Shapiro H."/>
            <person name="Aerts A."/>
            <person name="Otillar R.P."/>
            <person name="Terry A.Y."/>
            <person name="Boore J.L."/>
            <person name="Simakov O."/>
            <person name="Marletaz F."/>
            <person name="Cho S.-J."/>
            <person name="Edsinger-Gonzales E."/>
            <person name="Havlak P."/>
            <person name="Kuo D.-H."/>
            <person name="Larsson T."/>
            <person name="Lv J."/>
            <person name="Arendt D."/>
            <person name="Savage R."/>
            <person name="Osoegawa K."/>
            <person name="de Jong P."/>
            <person name="Lindberg D.R."/>
            <person name="Seaver E.C."/>
            <person name="Weisblat D.A."/>
            <person name="Putnam N.H."/>
            <person name="Grigoriev I.V."/>
            <person name="Rokhsar D.S."/>
        </authorList>
    </citation>
    <scope>NUCLEOTIDE SEQUENCE</scope>
    <source>
        <strain evidence="5">I ESC-2004</strain>
    </source>
</reference>
<dbReference type="PANTHER" id="PTHR32003">
    <property type="entry name" value="PROTEIN FAM199X"/>
    <property type="match status" value="1"/>
</dbReference>
<dbReference type="PANTHER" id="PTHR32003:SF1">
    <property type="entry name" value="PROTEIN FAM199X"/>
    <property type="match status" value="1"/>
</dbReference>
<evidence type="ECO:0000313" key="5">
    <source>
        <dbReference type="Proteomes" id="UP000014760"/>
    </source>
</evidence>
<dbReference type="InterPro" id="IPR029672">
    <property type="entry name" value="FAM199X_fam"/>
</dbReference>
<reference evidence="3 5" key="2">
    <citation type="journal article" date="2013" name="Nature">
        <title>Insights into bilaterian evolution from three spiralian genomes.</title>
        <authorList>
            <person name="Simakov O."/>
            <person name="Marletaz F."/>
            <person name="Cho S.J."/>
            <person name="Edsinger-Gonzales E."/>
            <person name="Havlak P."/>
            <person name="Hellsten U."/>
            <person name="Kuo D.H."/>
            <person name="Larsson T."/>
            <person name="Lv J."/>
            <person name="Arendt D."/>
            <person name="Savage R."/>
            <person name="Osoegawa K."/>
            <person name="de Jong P."/>
            <person name="Grimwood J."/>
            <person name="Chapman J.A."/>
            <person name="Shapiro H."/>
            <person name="Aerts A."/>
            <person name="Otillar R.P."/>
            <person name="Terry A.Y."/>
            <person name="Boore J.L."/>
            <person name="Grigoriev I.V."/>
            <person name="Lindberg D.R."/>
            <person name="Seaver E.C."/>
            <person name="Weisblat D.A."/>
            <person name="Putnam N.H."/>
            <person name="Rokhsar D.S."/>
        </authorList>
    </citation>
    <scope>NUCLEOTIDE SEQUENCE</scope>
    <source>
        <strain evidence="3 5">I ESC-2004</strain>
    </source>
</reference>
<dbReference type="OrthoDB" id="6365484at2759"/>
<proteinExistence type="inferred from homology"/>
<feature type="region of interest" description="Disordered" evidence="2">
    <location>
        <begin position="140"/>
        <end position="177"/>
    </location>
</feature>
<feature type="compositionally biased region" description="Basic and acidic residues" evidence="2">
    <location>
        <begin position="238"/>
        <end position="247"/>
    </location>
</feature>
<evidence type="ECO:0000313" key="4">
    <source>
        <dbReference type="EnsemblMetazoa" id="CapteP224762"/>
    </source>
</evidence>
<keyword evidence="5" id="KW-1185">Reference proteome</keyword>
<dbReference type="EMBL" id="KB297594">
    <property type="protein sequence ID" value="ELU10318.1"/>
    <property type="molecule type" value="Genomic_DNA"/>
</dbReference>
<dbReference type="Proteomes" id="UP000014760">
    <property type="component" value="Unassembled WGS sequence"/>
</dbReference>
<dbReference type="EMBL" id="AMQN01006091">
    <property type="status" value="NOT_ANNOTATED_CDS"/>
    <property type="molecule type" value="Genomic_DNA"/>
</dbReference>
<feature type="compositionally biased region" description="Low complexity" evidence="2">
    <location>
        <begin position="249"/>
        <end position="268"/>
    </location>
</feature>
<organism evidence="3">
    <name type="scientific">Capitella teleta</name>
    <name type="common">Polychaete worm</name>
    <dbReference type="NCBI Taxonomy" id="283909"/>
    <lineage>
        <taxon>Eukaryota</taxon>
        <taxon>Metazoa</taxon>
        <taxon>Spiralia</taxon>
        <taxon>Lophotrochozoa</taxon>
        <taxon>Annelida</taxon>
        <taxon>Polychaeta</taxon>
        <taxon>Sedentaria</taxon>
        <taxon>Scolecida</taxon>
        <taxon>Capitellidae</taxon>
        <taxon>Capitella</taxon>
    </lineage>
</organism>
<evidence type="ECO:0000256" key="1">
    <source>
        <dbReference type="ARBA" id="ARBA00009319"/>
    </source>
</evidence>
<accession>R7UUK2</accession>
<name>R7UUK2_CAPTE</name>
<dbReference type="Pfam" id="PF15814">
    <property type="entry name" value="FAM199X"/>
    <property type="match status" value="1"/>
</dbReference>
<feature type="compositionally biased region" description="Basic residues" evidence="2">
    <location>
        <begin position="279"/>
        <end position="293"/>
    </location>
</feature>
<comment type="similarity">
    <text evidence="1">Belongs to the FAM199 family.</text>
</comment>
<feature type="compositionally biased region" description="Basic residues" evidence="2">
    <location>
        <begin position="155"/>
        <end position="166"/>
    </location>
</feature>
<feature type="region of interest" description="Disordered" evidence="2">
    <location>
        <begin position="238"/>
        <end position="305"/>
    </location>
</feature>
<protein>
    <submittedName>
        <fullName evidence="3 4">Uncharacterized protein</fullName>
    </submittedName>
</protein>
<sequence>MALFSSSPWRNDAWLTRDLFHSEGDTNQDENLSTSSQRNDTSHSFYCSPSLGGSECSDDLFMEDDDLTQSASDDQLEGLLSWGLDATETDIMQQTMLNILGESPLMVGDDDFVVSLDAVEPPASKSSTTSSRLVCEFDSGAESTVPSAPPSPQCKKSKVHRRRAPRSSRSWDEMSNSEQLSIAEELSIDISQQLGLREQLEVIGIINPTASVQPKDTQFVIELSWLSESKLQKVREYLERQQRKTHDASSSSNNSSNNKRSNSQSRSKTGSVNPSPNAKRLKRKEQKIVRHREQRQVKKETRSGLFQREQVVSLSNCDPDSSSDEIDILT</sequence>
<dbReference type="HOGENOM" id="CLU_842632_0_0_1"/>
<dbReference type="STRING" id="283909.R7UUK2"/>
<dbReference type="OMA" id="NFHCVQS"/>
<evidence type="ECO:0000313" key="3">
    <source>
        <dbReference type="EMBL" id="ELU10318.1"/>
    </source>
</evidence>